<comment type="caution">
    <text evidence="3">The sequence shown here is derived from an EMBL/GenBank/DDBJ whole genome shotgun (WGS) entry which is preliminary data.</text>
</comment>
<feature type="region of interest" description="Disordered" evidence="2">
    <location>
        <begin position="117"/>
        <end position="154"/>
    </location>
</feature>
<evidence type="ECO:0000256" key="2">
    <source>
        <dbReference type="SAM" id="MobiDB-lite"/>
    </source>
</evidence>
<feature type="region of interest" description="Disordered" evidence="2">
    <location>
        <begin position="271"/>
        <end position="457"/>
    </location>
</feature>
<feature type="compositionally biased region" description="Pro residues" evidence="2">
    <location>
        <begin position="341"/>
        <end position="351"/>
    </location>
</feature>
<name>A0A4Y9YNU7_9AGAM</name>
<dbReference type="EMBL" id="SEOQ01000418">
    <property type="protein sequence ID" value="TFY63383.1"/>
    <property type="molecule type" value="Genomic_DNA"/>
</dbReference>
<evidence type="ECO:0000313" key="3">
    <source>
        <dbReference type="EMBL" id="TFY63383.1"/>
    </source>
</evidence>
<proteinExistence type="predicted"/>
<sequence>MTSRTSVMRAAPRTALALLSRFIPSGLLVTGKLDYSHICVTLAYSRAESSIPDTPHHQASMASSNFSNHPHDPYAFSRVGNQRFVEGDARSSNPPQTQDQENVARLTSGVFSSSVAPSHASSTISQPPSVPAIAQPSHSSTPTPSLHTSSRLAPSVTSSAHAALSFSSTTSFAPAPPSATRSALLVPLQANAPSSSSALNTAVTPFVSQATLPPPTKYNTTIDHGMRALDQVPDREHSQVPTEEDIEKLFAFFYSDRGRLPPHAVSSYSSLAGAVSEPGPSASRSVHPLGAPVGGQVLDDRNRNQPAKDVDKSDAIDSLLAFPTQTAITDEMPSHEVLPLPSGPAAPPPRLPADFVQEAGPLPTTSSAVAPTSAKPARPGKRKATAPPAGDAQRVEAQAKQRNKRTTKGRRKTIEPEPNPESESEPESGPEGTDGNALVLEEESAEAIRSRKRRGRRKDGIHALYAEVAKFIKVEPLETLSLDEVVQLAVDFLGSCGNNGPIGNNRFHGMQEMLRNTQSELGKENLKNNIIASELDAMRHERDALKGQLKTTEEELERVTAQSLAAIKESQASAEKARLLEIQARQYTGLAKHYFDINKRQESELAAAAAELQRCHCTHHQ</sequence>
<evidence type="ECO:0000313" key="4">
    <source>
        <dbReference type="Proteomes" id="UP000298327"/>
    </source>
</evidence>
<organism evidence="3 4">
    <name type="scientific">Dentipellis fragilis</name>
    <dbReference type="NCBI Taxonomy" id="205917"/>
    <lineage>
        <taxon>Eukaryota</taxon>
        <taxon>Fungi</taxon>
        <taxon>Dikarya</taxon>
        <taxon>Basidiomycota</taxon>
        <taxon>Agaricomycotina</taxon>
        <taxon>Agaricomycetes</taxon>
        <taxon>Russulales</taxon>
        <taxon>Hericiaceae</taxon>
        <taxon>Dentipellis</taxon>
    </lineage>
</organism>
<feature type="compositionally biased region" description="Basic residues" evidence="2">
    <location>
        <begin position="401"/>
        <end position="411"/>
    </location>
</feature>
<dbReference type="AlphaFoldDB" id="A0A4Y9YNU7"/>
<feature type="compositionally biased region" description="Low complexity" evidence="2">
    <location>
        <begin position="136"/>
        <end position="150"/>
    </location>
</feature>
<accession>A0A4Y9YNU7</accession>
<feature type="region of interest" description="Disordered" evidence="2">
    <location>
        <begin position="50"/>
        <end position="76"/>
    </location>
</feature>
<keyword evidence="1" id="KW-0175">Coiled coil</keyword>
<reference evidence="3 4" key="1">
    <citation type="submission" date="2019-02" db="EMBL/GenBank/DDBJ databases">
        <title>Genome sequencing of the rare red list fungi Dentipellis fragilis.</title>
        <authorList>
            <person name="Buettner E."/>
            <person name="Kellner H."/>
        </authorList>
    </citation>
    <scope>NUCLEOTIDE SEQUENCE [LARGE SCALE GENOMIC DNA]</scope>
    <source>
        <strain evidence="3 4">DSM 105465</strain>
    </source>
</reference>
<feature type="compositionally biased region" description="Basic and acidic residues" evidence="2">
    <location>
        <begin position="298"/>
        <end position="315"/>
    </location>
</feature>
<feature type="compositionally biased region" description="Acidic residues" evidence="2">
    <location>
        <begin position="418"/>
        <end position="428"/>
    </location>
</feature>
<gene>
    <name evidence="3" type="ORF">EVG20_g6338</name>
</gene>
<evidence type="ECO:0000256" key="1">
    <source>
        <dbReference type="SAM" id="Coils"/>
    </source>
</evidence>
<protein>
    <submittedName>
        <fullName evidence="3">Uncharacterized protein</fullName>
    </submittedName>
</protein>
<feature type="coiled-coil region" evidence="1">
    <location>
        <begin position="523"/>
        <end position="569"/>
    </location>
</feature>
<keyword evidence="4" id="KW-1185">Reference proteome</keyword>
<dbReference type="Proteomes" id="UP000298327">
    <property type="component" value="Unassembled WGS sequence"/>
</dbReference>